<organism evidence="1 2">
    <name type="scientific">Trichinella spiralis</name>
    <name type="common">Trichina worm</name>
    <dbReference type="NCBI Taxonomy" id="6334"/>
    <lineage>
        <taxon>Eukaryota</taxon>
        <taxon>Metazoa</taxon>
        <taxon>Ecdysozoa</taxon>
        <taxon>Nematoda</taxon>
        <taxon>Enoplea</taxon>
        <taxon>Dorylaimia</taxon>
        <taxon>Trichinellida</taxon>
        <taxon>Trichinellidae</taxon>
        <taxon>Trichinella</taxon>
    </lineage>
</organism>
<gene>
    <name evidence="1" type="ORF">T01_3770</name>
</gene>
<keyword evidence="2" id="KW-1185">Reference proteome</keyword>
<name>A0A0V1B808_TRISP</name>
<reference evidence="1 2" key="1">
    <citation type="submission" date="2015-01" db="EMBL/GenBank/DDBJ databases">
        <title>Evolution of Trichinella species and genotypes.</title>
        <authorList>
            <person name="Korhonen P.K."/>
            <person name="Edoardo P."/>
            <person name="Giuseppe L.R."/>
            <person name="Gasser R.B."/>
        </authorList>
    </citation>
    <scope>NUCLEOTIDE SEQUENCE [LARGE SCALE GENOMIC DNA]</scope>
    <source>
        <strain evidence="1">ISS3</strain>
    </source>
</reference>
<sequence>MKRLLDKDKEHTFSNFLYPPYPGLLVIFISNGDVSCELKSDYLLLIEDDVSSKLPAEAFFPFSPKLMYIKGSIWLREACSVSNTNKKAAKSGLV</sequence>
<dbReference type="EMBL" id="JYDH01000091">
    <property type="protein sequence ID" value="KRY32844.1"/>
    <property type="molecule type" value="Genomic_DNA"/>
</dbReference>
<protein>
    <submittedName>
        <fullName evidence="1">Uncharacterized protein</fullName>
    </submittedName>
</protein>
<evidence type="ECO:0000313" key="1">
    <source>
        <dbReference type="EMBL" id="KRY32844.1"/>
    </source>
</evidence>
<evidence type="ECO:0000313" key="2">
    <source>
        <dbReference type="Proteomes" id="UP000054776"/>
    </source>
</evidence>
<comment type="caution">
    <text evidence="1">The sequence shown here is derived from an EMBL/GenBank/DDBJ whole genome shotgun (WGS) entry which is preliminary data.</text>
</comment>
<dbReference type="AlphaFoldDB" id="A0A0V1B808"/>
<accession>A0A0V1B808</accession>
<dbReference type="Proteomes" id="UP000054776">
    <property type="component" value="Unassembled WGS sequence"/>
</dbReference>
<proteinExistence type="predicted"/>
<dbReference type="InParanoid" id="A0A0V1B808"/>
<dbReference type="OrthoDB" id="10355588at2759"/>